<dbReference type="STRING" id="1803587.GCA_001593825_00463"/>
<dbReference type="Proteomes" id="UP000092382">
    <property type="component" value="Unassembled WGS sequence"/>
</dbReference>
<evidence type="ECO:0000313" key="2">
    <source>
        <dbReference type="Proteomes" id="UP000092382"/>
    </source>
</evidence>
<dbReference type="EMBL" id="LJOY01000058">
    <property type="protein sequence ID" value="OBQ23225.1"/>
    <property type="molecule type" value="Genomic_DNA"/>
</dbReference>
<gene>
    <name evidence="1" type="ORF">AN481_15185</name>
</gene>
<name>A0A1B7VQY3_APHFL</name>
<organism evidence="1 2">
    <name type="scientific">Aphanizomenon flos-aquae LD13</name>
    <dbReference type="NCBI Taxonomy" id="1710894"/>
    <lineage>
        <taxon>Bacteria</taxon>
        <taxon>Bacillati</taxon>
        <taxon>Cyanobacteriota</taxon>
        <taxon>Cyanophyceae</taxon>
        <taxon>Nostocales</taxon>
        <taxon>Aphanizomenonaceae</taxon>
        <taxon>Aphanizomenon</taxon>
    </lineage>
</organism>
<dbReference type="AlphaFoldDB" id="A0A1B7VQY3"/>
<dbReference type="PATRIC" id="fig|1710894.3.peg.1516"/>
<sequence length="189" mass="21893">MEFTLFYEGILKSGNKAGAKDKHQIRQYFHKQLKVLWSEPPLKDLEKFQLLKTTPPGYENEFCFESKLGNFQFVPLIRENLDLIAEIDIILLTSEPLGNIVNNSGDIDNRLKTLFDGLRCPSKPDEIKEIEPEPDEKPFYCLLEDDKLITKVSVTTKRLIGSDIEKDKVKLILSILVKTTNDYKIFKHY</sequence>
<reference evidence="1 2" key="1">
    <citation type="submission" date="2015-09" db="EMBL/GenBank/DDBJ databases">
        <title>Whole genome shotgun sequence assembly of Aphanizomenon flos-aquae UKL13.</title>
        <authorList>
            <person name="Driscoll C."/>
        </authorList>
    </citation>
    <scope>NUCLEOTIDE SEQUENCE [LARGE SCALE GENOMIC DNA]</scope>
    <source>
        <strain evidence="1">MDT13</strain>
    </source>
</reference>
<accession>A0A1B7VQY3</accession>
<proteinExistence type="predicted"/>
<evidence type="ECO:0000313" key="1">
    <source>
        <dbReference type="EMBL" id="OBQ23225.1"/>
    </source>
</evidence>
<protein>
    <submittedName>
        <fullName evidence="1">Uncharacterized protein</fullName>
    </submittedName>
</protein>
<comment type="caution">
    <text evidence="1">The sequence shown here is derived from an EMBL/GenBank/DDBJ whole genome shotgun (WGS) entry which is preliminary data.</text>
</comment>